<keyword evidence="1" id="KW-0479">Metal-binding</keyword>
<accession>A0A0J6VPA5</accession>
<dbReference type="AlphaFoldDB" id="A0A0J6VPA5"/>
<name>A0A0J6VPA5_9MYCO</name>
<dbReference type="RefSeq" id="WP_048471944.1">
    <property type="nucleotide sequence ID" value="NZ_JYNL01000056.1"/>
</dbReference>
<evidence type="ECO:0000259" key="2">
    <source>
        <dbReference type="PROSITE" id="PS50846"/>
    </source>
</evidence>
<dbReference type="SUPFAM" id="SSF55008">
    <property type="entry name" value="HMA, heavy metal-associated domain"/>
    <property type="match status" value="1"/>
</dbReference>
<evidence type="ECO:0000256" key="1">
    <source>
        <dbReference type="ARBA" id="ARBA00022723"/>
    </source>
</evidence>
<dbReference type="Proteomes" id="UP000036513">
    <property type="component" value="Unassembled WGS sequence"/>
</dbReference>
<sequence precursor="true">MTVTTFKVQGMTCGHCVSTVKAAVGSVPGVQAVEVDLATGTVTATGALSEHAVVQAISQAGYAVVVPDSEPVGGQSLPLVGGAGGCCCG</sequence>
<evidence type="ECO:0000313" key="3">
    <source>
        <dbReference type="EMBL" id="KMO71313.1"/>
    </source>
</evidence>
<reference evidence="3 4" key="1">
    <citation type="journal article" date="2015" name="Genome Biol. Evol.">
        <title>Characterization of Three Mycobacterium spp. with Potential Use in Bioremediation by Genome Sequencing and Comparative Genomics.</title>
        <authorList>
            <person name="Das S."/>
            <person name="Pettersson B.M."/>
            <person name="Behra P.R."/>
            <person name="Ramesh M."/>
            <person name="Dasgupta S."/>
            <person name="Bhattacharya A."/>
            <person name="Kirsebom L.A."/>
        </authorList>
    </citation>
    <scope>NUCLEOTIDE SEQUENCE [LARGE SCALE GENOMIC DNA]</scope>
    <source>
        <strain evidence="3 4">DSM 43826</strain>
    </source>
</reference>
<dbReference type="STRING" id="37916.MCHLDSM_04628"/>
<dbReference type="InterPro" id="IPR036163">
    <property type="entry name" value="HMA_dom_sf"/>
</dbReference>
<protein>
    <submittedName>
        <fullName evidence="3">Copper chaperone CopZ</fullName>
    </submittedName>
</protein>
<evidence type="ECO:0000313" key="4">
    <source>
        <dbReference type="Proteomes" id="UP000036513"/>
    </source>
</evidence>
<organism evidence="3 4">
    <name type="scientific">Mycolicibacterium chlorophenolicum</name>
    <dbReference type="NCBI Taxonomy" id="37916"/>
    <lineage>
        <taxon>Bacteria</taxon>
        <taxon>Bacillati</taxon>
        <taxon>Actinomycetota</taxon>
        <taxon>Actinomycetes</taxon>
        <taxon>Mycobacteriales</taxon>
        <taxon>Mycobacteriaceae</taxon>
        <taxon>Mycolicibacterium</taxon>
    </lineage>
</organism>
<dbReference type="Gene3D" id="3.30.70.100">
    <property type="match status" value="1"/>
</dbReference>
<dbReference type="PROSITE" id="PS01047">
    <property type="entry name" value="HMA_1"/>
    <property type="match status" value="1"/>
</dbReference>
<dbReference type="GO" id="GO:0046872">
    <property type="term" value="F:metal ion binding"/>
    <property type="evidence" value="ECO:0007669"/>
    <property type="project" value="UniProtKB-KW"/>
</dbReference>
<comment type="caution">
    <text evidence="3">The sequence shown here is derived from an EMBL/GenBank/DDBJ whole genome shotgun (WGS) entry which is preliminary data.</text>
</comment>
<dbReference type="InterPro" id="IPR017969">
    <property type="entry name" value="Heavy-metal-associated_CS"/>
</dbReference>
<keyword evidence="4" id="KW-1185">Reference proteome</keyword>
<dbReference type="PATRIC" id="fig|37916.4.peg.4618"/>
<dbReference type="CDD" id="cd00371">
    <property type="entry name" value="HMA"/>
    <property type="match status" value="1"/>
</dbReference>
<dbReference type="SMR" id="A0A0J6VPA5"/>
<dbReference type="Pfam" id="PF00403">
    <property type="entry name" value="HMA"/>
    <property type="match status" value="1"/>
</dbReference>
<proteinExistence type="predicted"/>
<gene>
    <name evidence="3" type="primary">copZ_3</name>
    <name evidence="3" type="ORF">MCHLDSM_04628</name>
</gene>
<feature type="domain" description="HMA" evidence="2">
    <location>
        <begin position="2"/>
        <end position="65"/>
    </location>
</feature>
<dbReference type="InterPro" id="IPR006121">
    <property type="entry name" value="HMA_dom"/>
</dbReference>
<dbReference type="PROSITE" id="PS50846">
    <property type="entry name" value="HMA_2"/>
    <property type="match status" value="1"/>
</dbReference>
<dbReference type="EMBL" id="JYNL01000056">
    <property type="protein sequence ID" value="KMO71313.1"/>
    <property type="molecule type" value="Genomic_DNA"/>
</dbReference>